<keyword evidence="1" id="KW-0812">Transmembrane</keyword>
<evidence type="ECO:0000313" key="3">
    <source>
        <dbReference type="Proteomes" id="UP001565243"/>
    </source>
</evidence>
<sequence length="121" mass="13347">MTEQLSTGATSGSVAGWGLITSALAGFITSVDYSITFGALADAICFVVTGLILFYGNFALLWLFGHYKVSAWQATVVNLRKWRRSKYKYSIDLQRLLHILPMKGRAQNTLVASNMKNHTLA</sequence>
<evidence type="ECO:0000256" key="1">
    <source>
        <dbReference type="SAM" id="Phobius"/>
    </source>
</evidence>
<keyword evidence="1" id="KW-0472">Membrane</keyword>
<reference evidence="2 3" key="1">
    <citation type="submission" date="2024-07" db="EMBL/GenBank/DDBJ databases">
        <authorList>
            <person name="Hebao G."/>
        </authorList>
    </citation>
    <scope>NUCLEOTIDE SEQUENCE [LARGE SCALE GENOMIC DNA]</scope>
    <source>
        <strain evidence="2 3">ACCC 02193</strain>
    </source>
</reference>
<keyword evidence="3" id="KW-1185">Reference proteome</keyword>
<keyword evidence="1" id="KW-1133">Transmembrane helix</keyword>
<feature type="transmembrane region" description="Helical" evidence="1">
    <location>
        <begin position="37"/>
        <end position="64"/>
    </location>
</feature>
<accession>A0ABV4EB10</accession>
<dbReference type="EMBL" id="JBGFFX010000011">
    <property type="protein sequence ID" value="MEY8772118.1"/>
    <property type="molecule type" value="Genomic_DNA"/>
</dbReference>
<dbReference type="Proteomes" id="UP001565243">
    <property type="component" value="Unassembled WGS sequence"/>
</dbReference>
<organism evidence="2 3">
    <name type="scientific">Erwinia aeris</name>
    <dbReference type="NCBI Taxonomy" id="3239803"/>
    <lineage>
        <taxon>Bacteria</taxon>
        <taxon>Pseudomonadati</taxon>
        <taxon>Pseudomonadota</taxon>
        <taxon>Gammaproteobacteria</taxon>
        <taxon>Enterobacterales</taxon>
        <taxon>Erwiniaceae</taxon>
        <taxon>Erwinia</taxon>
    </lineage>
</organism>
<comment type="caution">
    <text evidence="2">The sequence shown here is derived from an EMBL/GenBank/DDBJ whole genome shotgun (WGS) entry which is preliminary data.</text>
</comment>
<gene>
    <name evidence="2" type="ORF">AB6T85_17075</name>
</gene>
<evidence type="ECO:0000313" key="2">
    <source>
        <dbReference type="EMBL" id="MEY8772118.1"/>
    </source>
</evidence>
<dbReference type="RefSeq" id="WP_369896246.1">
    <property type="nucleotide sequence ID" value="NZ_JBGFFX010000011.1"/>
</dbReference>
<protein>
    <submittedName>
        <fullName evidence="2">Uncharacterized protein</fullName>
    </submittedName>
</protein>
<proteinExistence type="predicted"/>
<feature type="transmembrane region" description="Helical" evidence="1">
    <location>
        <begin position="12"/>
        <end position="31"/>
    </location>
</feature>
<name>A0ABV4EB10_9GAMM</name>